<accession>A0ABU6IRW1</accession>
<proteinExistence type="predicted"/>
<evidence type="ECO:0000313" key="3">
    <source>
        <dbReference type="Proteomes" id="UP001355298"/>
    </source>
</evidence>
<dbReference type="Proteomes" id="UP001355298">
    <property type="component" value="Unassembled WGS sequence"/>
</dbReference>
<dbReference type="RefSeq" id="WP_326278662.1">
    <property type="nucleotide sequence ID" value="NZ_JAYKYV010000007.1"/>
</dbReference>
<evidence type="ECO:0000313" key="2">
    <source>
        <dbReference type="EMBL" id="MEC4265734.1"/>
    </source>
</evidence>
<evidence type="ECO:0000256" key="1">
    <source>
        <dbReference type="SAM" id="SignalP"/>
    </source>
</evidence>
<comment type="caution">
    <text evidence="2">The sequence shown here is derived from an EMBL/GenBank/DDBJ whole genome shotgun (WGS) entry which is preliminary data.</text>
</comment>
<keyword evidence="1" id="KW-0732">Signal</keyword>
<keyword evidence="3" id="KW-1185">Reference proteome</keyword>
<feature type="signal peptide" evidence="1">
    <location>
        <begin position="1"/>
        <end position="19"/>
    </location>
</feature>
<protein>
    <submittedName>
        <fullName evidence="2">DUF6520 family protein</fullName>
    </submittedName>
</protein>
<name>A0ABU6IRW1_9FLAO</name>
<sequence length="87" mass="9475">MIKLVIPALAIIFAIATSAFTSLNTTDAKDGTTITGYIQTLNDPCKDIQVDCQYEGTVQCETEELIPVYDFNSHGTACNVPLFKIQS</sequence>
<dbReference type="InterPro" id="IPR045391">
    <property type="entry name" value="DUF6520"/>
</dbReference>
<feature type="chain" id="PRO_5046708799" evidence="1">
    <location>
        <begin position="20"/>
        <end position="87"/>
    </location>
</feature>
<reference evidence="2 3" key="1">
    <citation type="submission" date="2024-01" db="EMBL/GenBank/DDBJ databases">
        <title>The strains designed SYSU M86414 and SYSU M84420 isolated from the marine sediment in San Sha City (Hainan Province, China).</title>
        <authorList>
            <person name="Guo D."/>
        </authorList>
    </citation>
    <scope>NUCLEOTIDE SEQUENCE [LARGE SCALE GENOMIC DNA]</scope>
    <source>
        <strain evidence="2 3">SYSU M84420</strain>
    </source>
</reference>
<gene>
    <name evidence="2" type="ORF">VOP03_10275</name>
</gene>
<organism evidence="2 3">
    <name type="scientific">Flagellimonas halotolerans</name>
    <dbReference type="NCBI Taxonomy" id="3112164"/>
    <lineage>
        <taxon>Bacteria</taxon>
        <taxon>Pseudomonadati</taxon>
        <taxon>Bacteroidota</taxon>
        <taxon>Flavobacteriia</taxon>
        <taxon>Flavobacteriales</taxon>
        <taxon>Flavobacteriaceae</taxon>
        <taxon>Flagellimonas</taxon>
    </lineage>
</organism>
<dbReference type="EMBL" id="JAYMGW010000007">
    <property type="protein sequence ID" value="MEC4265734.1"/>
    <property type="molecule type" value="Genomic_DNA"/>
</dbReference>
<dbReference type="Pfam" id="PF20130">
    <property type="entry name" value="DUF6520"/>
    <property type="match status" value="1"/>
</dbReference>